<evidence type="ECO:0000256" key="1">
    <source>
        <dbReference type="ARBA" id="ARBA00004141"/>
    </source>
</evidence>
<feature type="transmembrane region" description="Helical" evidence="9">
    <location>
        <begin position="228"/>
        <end position="249"/>
    </location>
</feature>
<evidence type="ECO:0000256" key="6">
    <source>
        <dbReference type="ARBA" id="ARBA00022927"/>
    </source>
</evidence>
<feature type="transmembrane region" description="Helical" evidence="9">
    <location>
        <begin position="444"/>
        <end position="464"/>
    </location>
</feature>
<feature type="transmembrane region" description="Helical" evidence="9">
    <location>
        <begin position="724"/>
        <end position="740"/>
    </location>
</feature>
<evidence type="ECO:0000313" key="10">
    <source>
        <dbReference type="EMBL" id="KDB23220.1"/>
    </source>
</evidence>
<comment type="subcellular location">
    <subcellularLocation>
        <location evidence="1">Membrane</location>
        <topology evidence="1">Multi-pass membrane protein</topology>
    </subcellularLocation>
</comment>
<dbReference type="GO" id="GO:0035673">
    <property type="term" value="F:oligopeptide transmembrane transporter activity"/>
    <property type="evidence" value="ECO:0007669"/>
    <property type="project" value="InterPro"/>
</dbReference>
<keyword evidence="7 9" id="KW-1133">Transmembrane helix</keyword>
<feature type="transmembrane region" description="Helical" evidence="9">
    <location>
        <begin position="607"/>
        <end position="629"/>
    </location>
</feature>
<evidence type="ECO:0000256" key="8">
    <source>
        <dbReference type="ARBA" id="ARBA00023136"/>
    </source>
</evidence>
<evidence type="ECO:0000256" key="4">
    <source>
        <dbReference type="ARBA" id="ARBA00022692"/>
    </source>
</evidence>
<protein>
    <submittedName>
        <fullName evidence="10">OPT family small oligopeptide transporter</fullName>
    </submittedName>
</protein>
<dbReference type="OMA" id="FLYCMIG"/>
<dbReference type="Pfam" id="PF03169">
    <property type="entry name" value="OPT"/>
    <property type="match status" value="1"/>
</dbReference>
<keyword evidence="8 9" id="KW-0472">Membrane</keyword>
<dbReference type="NCBIfam" id="TIGR00727">
    <property type="entry name" value="ISP4_OPT"/>
    <property type="match status" value="1"/>
</dbReference>
<feature type="transmembrane region" description="Helical" evidence="9">
    <location>
        <begin position="679"/>
        <end position="695"/>
    </location>
</feature>
<gene>
    <name evidence="10" type="ORF">H109_04868</name>
</gene>
<feature type="transmembrane region" description="Helical" evidence="9">
    <location>
        <begin position="650"/>
        <end position="667"/>
    </location>
</feature>
<dbReference type="OrthoDB" id="9986677at2759"/>
<keyword evidence="6" id="KW-0653">Protein transport</keyword>
<feature type="transmembrane region" description="Helical" evidence="9">
    <location>
        <begin position="147"/>
        <end position="166"/>
    </location>
</feature>
<dbReference type="AlphaFoldDB" id="A0A059J5W7"/>
<keyword evidence="11" id="KW-1185">Reference proteome</keyword>
<dbReference type="InterPro" id="IPR004813">
    <property type="entry name" value="OPT"/>
</dbReference>
<dbReference type="InterPro" id="IPR004648">
    <property type="entry name" value="Oligpept_transpt"/>
</dbReference>
<feature type="transmembrane region" description="Helical" evidence="9">
    <location>
        <begin position="496"/>
        <end position="517"/>
    </location>
</feature>
<dbReference type="HOGENOM" id="CLU_004965_1_1_1"/>
<evidence type="ECO:0000256" key="7">
    <source>
        <dbReference type="ARBA" id="ARBA00022989"/>
    </source>
</evidence>
<comment type="caution">
    <text evidence="10">The sequence shown here is derived from an EMBL/GenBank/DDBJ whole genome shotgun (WGS) entry which is preliminary data.</text>
</comment>
<dbReference type="GO" id="GO:0015031">
    <property type="term" value="P:protein transport"/>
    <property type="evidence" value="ECO:0007669"/>
    <property type="project" value="UniProtKB-KW"/>
</dbReference>
<comment type="similarity">
    <text evidence="2">Belongs to the oligopeptide OPT transporter family.</text>
</comment>
<name>A0A059J5W7_TRIIM</name>
<reference evidence="10 11" key="1">
    <citation type="submission" date="2014-02" db="EMBL/GenBank/DDBJ databases">
        <title>The Genome Sequence of Trichophyton interdigitale MR816.</title>
        <authorList>
            <consortium name="The Broad Institute Genomics Platform"/>
            <person name="Cuomo C.A."/>
            <person name="White T.C."/>
            <person name="Graser Y."/>
            <person name="Martinez-Rossi N."/>
            <person name="Heitman J."/>
            <person name="Young S.K."/>
            <person name="Zeng Q."/>
            <person name="Gargeya S."/>
            <person name="Abouelleil A."/>
            <person name="Alvarado L."/>
            <person name="Chapman S.B."/>
            <person name="Gainer-Dewar J."/>
            <person name="Goldberg J."/>
            <person name="Griggs A."/>
            <person name="Gujja S."/>
            <person name="Hansen M."/>
            <person name="Howarth C."/>
            <person name="Imamovic A."/>
            <person name="Larimer J."/>
            <person name="Martinez D."/>
            <person name="Murphy C."/>
            <person name="Pearson M.D."/>
            <person name="Persinoti G."/>
            <person name="Poon T."/>
            <person name="Priest M."/>
            <person name="Roberts A.D."/>
            <person name="Saif S."/>
            <person name="Shea T.D."/>
            <person name="Sykes S.N."/>
            <person name="Wortman J."/>
            <person name="Nusbaum C."/>
            <person name="Birren B."/>
        </authorList>
    </citation>
    <scope>NUCLEOTIDE SEQUENCE [LARGE SCALE GENOMIC DNA]</scope>
    <source>
        <strain evidence="10 11">MR816</strain>
    </source>
</reference>
<dbReference type="Proteomes" id="UP000024533">
    <property type="component" value="Unassembled WGS sequence"/>
</dbReference>
<evidence type="ECO:0000256" key="5">
    <source>
        <dbReference type="ARBA" id="ARBA00022856"/>
    </source>
</evidence>
<feature type="transmembrane region" description="Helical" evidence="9">
    <location>
        <begin position="752"/>
        <end position="774"/>
    </location>
</feature>
<feature type="transmembrane region" description="Helical" evidence="9">
    <location>
        <begin position="295"/>
        <end position="326"/>
    </location>
</feature>
<accession>A0A059J5W7</accession>
<evidence type="ECO:0000256" key="2">
    <source>
        <dbReference type="ARBA" id="ARBA00008807"/>
    </source>
</evidence>
<evidence type="ECO:0000313" key="11">
    <source>
        <dbReference type="Proteomes" id="UP000024533"/>
    </source>
</evidence>
<feature type="transmembrane region" description="Helical" evidence="9">
    <location>
        <begin position="523"/>
        <end position="543"/>
    </location>
</feature>
<sequence length="816" mass="91360">MPLNIPFLREKAQASPTENTVGEPIDHAITTSSSEKENAMSTGIEASDVEANRKLDLYRRTHKWDPNLGDDTLDEIATVTALNDSNAQSKVIDRVIDNSPYPEVRAAVRNYDEDLPASTFRAWAIGMFLTTIGSGLNSLFSLRAPAIIITSVVALLVSYPIGVAWAKIIPARTFNIFGLKWNINPGPFNVKEHVLIVVMANASFGNGVAYFTDTIQALKAFYHTDYGWGFYVCLALSTQIVGFGIAGIVRKVLVEPASMIWPQDLVSATFIYTLHDKSATNPAETNGWKIGRYRYFLYVFLGSFFWYWFPGVIAPCLSVFAIVTFIKPKNVILNQLFGGWTGLSLIPITFDWTQVTGYIQSPLIAPWHAIGNTLIGTIGLFIFVTCGLHYSNHWYAQYLPISDSTTYDNMAKPYNVSKILSPDFTLDEAKYKAYSPLFLSTTFALTYGLSFASIAAVVTHTALFHGKHIWTVIRDSRGELDDVHTRMMRKYKNAPWWWYITLLAVCVALCLVTALAWPTHLTWWALLLALFISLVMTIPIGVVQATTNIQLGLNVFTEYIIGYMLPGRPLAMMLFKTYGYITMVQALSFVQDLKLGHYMKVPPRSLFWGQLVATMWSCMVQLCVQIWALDNIADICQPHQSNRFTCPQGRVFFGASVIWGVIGPARMFSGNALYSSLQYFWIVGALSPLLFYALARIFPRSNARFLSAPVIFGSVLYIPPATPLNYFAWCMVGFVFQKFIRNRFRGWWMRFNYITSASLDAGLAISTIVVIAAINLTGSKFPSWWGNTGSMETLDNLGEAIRQPLAEGETFGPPTW</sequence>
<proteinExistence type="inferred from homology"/>
<keyword evidence="3" id="KW-0813">Transport</keyword>
<feature type="transmembrane region" description="Helical" evidence="9">
    <location>
        <begin position="332"/>
        <end position="352"/>
    </location>
</feature>
<evidence type="ECO:0000256" key="3">
    <source>
        <dbReference type="ARBA" id="ARBA00022448"/>
    </source>
</evidence>
<dbReference type="NCBIfam" id="TIGR00728">
    <property type="entry name" value="OPT_sfam"/>
    <property type="match status" value="1"/>
</dbReference>
<keyword evidence="5" id="KW-0571">Peptide transport</keyword>
<feature type="transmembrane region" description="Helical" evidence="9">
    <location>
        <begin position="364"/>
        <end position="390"/>
    </location>
</feature>
<dbReference type="EMBL" id="AOKY01000314">
    <property type="protein sequence ID" value="KDB23220.1"/>
    <property type="molecule type" value="Genomic_DNA"/>
</dbReference>
<evidence type="ECO:0000256" key="9">
    <source>
        <dbReference type="SAM" id="Phobius"/>
    </source>
</evidence>
<keyword evidence="4 9" id="KW-0812">Transmembrane</keyword>
<organism evidence="10 11">
    <name type="scientific">Trichophyton interdigitale (strain MR816)</name>
    <dbReference type="NCBI Taxonomy" id="1215338"/>
    <lineage>
        <taxon>Eukaryota</taxon>
        <taxon>Fungi</taxon>
        <taxon>Dikarya</taxon>
        <taxon>Ascomycota</taxon>
        <taxon>Pezizomycotina</taxon>
        <taxon>Eurotiomycetes</taxon>
        <taxon>Eurotiomycetidae</taxon>
        <taxon>Onygenales</taxon>
        <taxon>Arthrodermataceae</taxon>
        <taxon>Trichophyton</taxon>
    </lineage>
</organism>
<dbReference type="PANTHER" id="PTHR22601">
    <property type="entry name" value="ISP4 LIKE PROTEIN"/>
    <property type="match status" value="1"/>
</dbReference>
<dbReference type="GO" id="GO:0016020">
    <property type="term" value="C:membrane"/>
    <property type="evidence" value="ECO:0007669"/>
    <property type="project" value="UniProtKB-SubCell"/>
</dbReference>